<evidence type="ECO:0000256" key="4">
    <source>
        <dbReference type="SAM" id="MobiDB-lite"/>
    </source>
</evidence>
<evidence type="ECO:0000256" key="2">
    <source>
        <dbReference type="ARBA" id="ARBA00022763"/>
    </source>
</evidence>
<keyword evidence="3" id="KW-0234">DNA repair</keyword>
<dbReference type="Proteomes" id="UP000280307">
    <property type="component" value="Unassembled WGS sequence"/>
</dbReference>
<dbReference type="InterPro" id="IPR041247">
    <property type="entry name" value="Rad52_fam"/>
</dbReference>
<name>A0A426U6H6_9CHLR</name>
<keyword evidence="2" id="KW-0227">DNA damage</keyword>
<sequence>MTTIHDHLEALIAPFHSSQVELKPGAITKDRARALVMPYADLRVYQERLDSVVGPDNWSVAYQVTNAGVLCALTILGVTKTDVGDWPLAEGNRPDENHLTTAVAQAFKRACATFGVGRFLYNLPKMWADYDDQKRSIVEPQRVIYAIYCNAGLKAFASQDMPQQDAPPSAQSRTKRPQQQQDAPPPEQSRTKRPQQQQQDAPPPEQSRTDHPHADAPLATEAQLGMIARLLYSIGSFADQHENAELMDIVDEVGVLVNVPNLSTLGNKEKLRTASISRKAASVIIDKLKPHAP</sequence>
<dbReference type="GO" id="GO:0006281">
    <property type="term" value="P:DNA repair"/>
    <property type="evidence" value="ECO:0007669"/>
    <property type="project" value="UniProtKB-KW"/>
</dbReference>
<evidence type="ECO:0000256" key="1">
    <source>
        <dbReference type="ARBA" id="ARBA00006638"/>
    </source>
</evidence>
<proteinExistence type="inferred from homology"/>
<evidence type="ECO:0000256" key="3">
    <source>
        <dbReference type="ARBA" id="ARBA00023204"/>
    </source>
</evidence>
<evidence type="ECO:0000313" key="5">
    <source>
        <dbReference type="EMBL" id="RRR75623.1"/>
    </source>
</evidence>
<protein>
    <submittedName>
        <fullName evidence="5">Uncharacterized protein</fullName>
    </submittedName>
</protein>
<comment type="similarity">
    <text evidence="1">Belongs to the RAD52 family.</text>
</comment>
<dbReference type="Pfam" id="PF04098">
    <property type="entry name" value="Rad52_Rad22"/>
    <property type="match status" value="1"/>
</dbReference>
<reference evidence="5 6" key="1">
    <citation type="submission" date="2018-12" db="EMBL/GenBank/DDBJ databases">
        <title>Genome Sequence of Candidatus Viridilinea halotolerans isolated from saline sulfide-rich spring.</title>
        <authorList>
            <person name="Grouzdev D.S."/>
            <person name="Burganskaya E.I."/>
            <person name="Krutkina M.S."/>
            <person name="Sukhacheva M.V."/>
            <person name="Gorlenko V.M."/>
        </authorList>
    </citation>
    <scope>NUCLEOTIDE SEQUENCE [LARGE SCALE GENOMIC DNA]</scope>
    <source>
        <strain evidence="5">Chok-6</strain>
    </source>
</reference>
<organism evidence="5 6">
    <name type="scientific">Candidatus Viridilinea halotolerans</name>
    <dbReference type="NCBI Taxonomy" id="2491704"/>
    <lineage>
        <taxon>Bacteria</taxon>
        <taxon>Bacillati</taxon>
        <taxon>Chloroflexota</taxon>
        <taxon>Chloroflexia</taxon>
        <taxon>Chloroflexales</taxon>
        <taxon>Chloroflexineae</taxon>
        <taxon>Oscillochloridaceae</taxon>
        <taxon>Candidatus Viridilinea</taxon>
    </lineage>
</organism>
<accession>A0A426U6H6</accession>
<comment type="caution">
    <text evidence="5">The sequence shown here is derived from an EMBL/GenBank/DDBJ whole genome shotgun (WGS) entry which is preliminary data.</text>
</comment>
<evidence type="ECO:0000313" key="6">
    <source>
        <dbReference type="Proteomes" id="UP000280307"/>
    </source>
</evidence>
<dbReference type="EMBL" id="RSAS01000174">
    <property type="protein sequence ID" value="RRR75623.1"/>
    <property type="molecule type" value="Genomic_DNA"/>
</dbReference>
<feature type="region of interest" description="Disordered" evidence="4">
    <location>
        <begin position="159"/>
        <end position="213"/>
    </location>
</feature>
<dbReference type="AlphaFoldDB" id="A0A426U6H6"/>
<gene>
    <name evidence="5" type="ORF">EI684_04255</name>
</gene>